<dbReference type="Proteomes" id="UP001521116">
    <property type="component" value="Unassembled WGS sequence"/>
</dbReference>
<accession>A0ABR3SI23</accession>
<evidence type="ECO:0000313" key="8">
    <source>
        <dbReference type="Proteomes" id="UP001521116"/>
    </source>
</evidence>
<dbReference type="SUPFAM" id="SSF51905">
    <property type="entry name" value="FAD/NAD(P)-binding domain"/>
    <property type="match status" value="3"/>
</dbReference>
<dbReference type="PANTHER" id="PTHR43098:SF5">
    <property type="entry name" value="DUAL-FUNCTIONAL MONOOXYGENASE_METHYLTRANSFERASE PSOF"/>
    <property type="match status" value="1"/>
</dbReference>
<evidence type="ECO:0000256" key="4">
    <source>
        <dbReference type="ARBA" id="ARBA00022857"/>
    </source>
</evidence>
<keyword evidence="2" id="KW-0285">Flavoprotein</keyword>
<evidence type="ECO:0000256" key="5">
    <source>
        <dbReference type="ARBA" id="ARBA00023002"/>
    </source>
</evidence>
<dbReference type="EMBL" id="JAJVDC020000149">
    <property type="protein sequence ID" value="KAL1621602.1"/>
    <property type="molecule type" value="Genomic_DNA"/>
</dbReference>
<protein>
    <recommendedName>
        <fullName evidence="6">Glucose-methanol-choline oxidoreductase N-terminal domain-containing protein</fullName>
    </recommendedName>
</protein>
<dbReference type="Gene3D" id="3.50.50.60">
    <property type="entry name" value="FAD/NAD(P)-binding domain"/>
    <property type="match status" value="3"/>
</dbReference>
<feature type="domain" description="Glucose-methanol-choline oxidoreductase N-terminal" evidence="6">
    <location>
        <begin position="276"/>
        <end position="290"/>
    </location>
</feature>
<proteinExistence type="inferred from homology"/>
<dbReference type="InterPro" id="IPR020946">
    <property type="entry name" value="Flavin_mOase-like"/>
</dbReference>
<evidence type="ECO:0000256" key="1">
    <source>
        <dbReference type="ARBA" id="ARBA00010790"/>
    </source>
</evidence>
<dbReference type="Gene3D" id="3.30.560.10">
    <property type="entry name" value="Glucose Oxidase, domain 3"/>
    <property type="match status" value="1"/>
</dbReference>
<comment type="caution">
    <text evidence="7">The sequence shown here is derived from an EMBL/GenBank/DDBJ whole genome shotgun (WGS) entry which is preliminary data.</text>
</comment>
<evidence type="ECO:0000259" key="6">
    <source>
        <dbReference type="PROSITE" id="PS00624"/>
    </source>
</evidence>
<dbReference type="Pfam" id="PF00732">
    <property type="entry name" value="GMC_oxred_N"/>
    <property type="match status" value="1"/>
</dbReference>
<evidence type="ECO:0000256" key="3">
    <source>
        <dbReference type="ARBA" id="ARBA00022827"/>
    </source>
</evidence>
<dbReference type="InterPro" id="IPR007867">
    <property type="entry name" value="GMC_OxRtase_C"/>
</dbReference>
<dbReference type="InterPro" id="IPR000172">
    <property type="entry name" value="GMC_OxRdtase_N"/>
</dbReference>
<reference evidence="7 8" key="1">
    <citation type="submission" date="2024-02" db="EMBL/GenBank/DDBJ databases">
        <title>De novo assembly and annotation of 12 fungi associated with fruit tree decline syndrome in Ontario, Canada.</title>
        <authorList>
            <person name="Sulman M."/>
            <person name="Ellouze W."/>
            <person name="Ilyukhin E."/>
        </authorList>
    </citation>
    <scope>NUCLEOTIDE SEQUENCE [LARGE SCALE GENOMIC DNA]</scope>
    <source>
        <strain evidence="7 8">M1-105</strain>
    </source>
</reference>
<evidence type="ECO:0000256" key="2">
    <source>
        <dbReference type="ARBA" id="ARBA00022630"/>
    </source>
</evidence>
<keyword evidence="4" id="KW-0521">NADP</keyword>
<dbReference type="Pfam" id="PF00743">
    <property type="entry name" value="FMO-like"/>
    <property type="match status" value="1"/>
</dbReference>
<keyword evidence="5" id="KW-0560">Oxidoreductase</keyword>
<dbReference type="SUPFAM" id="SSF54373">
    <property type="entry name" value="FAD-linked reductases, C-terminal domain"/>
    <property type="match status" value="1"/>
</dbReference>
<comment type="similarity">
    <text evidence="1">Belongs to the GMC oxidoreductase family.</text>
</comment>
<keyword evidence="8" id="KW-1185">Reference proteome</keyword>
<dbReference type="PROSITE" id="PS00624">
    <property type="entry name" value="GMC_OXRED_2"/>
    <property type="match status" value="1"/>
</dbReference>
<dbReference type="PANTHER" id="PTHR43098">
    <property type="entry name" value="L-ORNITHINE N(5)-MONOOXYGENASE-RELATED"/>
    <property type="match status" value="1"/>
</dbReference>
<dbReference type="Pfam" id="PF05199">
    <property type="entry name" value="GMC_oxred_C"/>
    <property type="match status" value="1"/>
</dbReference>
<dbReference type="InterPro" id="IPR050775">
    <property type="entry name" value="FAD-binding_Monooxygenases"/>
</dbReference>
<keyword evidence="3" id="KW-0274">FAD</keyword>
<dbReference type="InterPro" id="IPR036188">
    <property type="entry name" value="FAD/NAD-bd_sf"/>
</dbReference>
<organism evidence="7 8">
    <name type="scientific">Neofusicoccum ribis</name>
    <dbReference type="NCBI Taxonomy" id="45134"/>
    <lineage>
        <taxon>Eukaryota</taxon>
        <taxon>Fungi</taxon>
        <taxon>Dikarya</taxon>
        <taxon>Ascomycota</taxon>
        <taxon>Pezizomycotina</taxon>
        <taxon>Dothideomycetes</taxon>
        <taxon>Dothideomycetes incertae sedis</taxon>
        <taxon>Botryosphaeriales</taxon>
        <taxon>Botryosphaeriaceae</taxon>
        <taxon>Neofusicoccum</taxon>
    </lineage>
</organism>
<sequence>MDIIGRDTALQDEYDFVIIGGGTSGLTVADRLTKDADVSVLVLEFGPFDGGEANVLVPGLAANAYAPYSFNLTSVPQKGLANKTFPVLAAAVVGGGTVVNGMFFDRGGAPDYDAWEQLGNPGWGWDGLLPYFRKSETFTPTNESFAEEWDVSWDLSVHGSSGPVQSRYPPFMWQNIKNFFRAWTSLGVPIPKDPGAGSKAGVFWGTSSVDPKNQSRCSARVAHYDRVSSRPNYHLATMHAVTKILFNGTTAVGAEFISSGQTGTVKAAKEVILAAGAAHTPQILQLSGIGPADLLSNLGIDVLVDLPTGYNLQDHPTFYSVFNLVANPILPDAGTWTSNETYASEQLALYYSSREGPYTLGRGQTNITNSDKFDEITSLARSTNASSAYTSRNIPAIVEKGYSVQKDIISDLYSSLDTSVKESSFGGAGTMAIVMVKPLSRGTVLAGSTDPLAKPVIDYGTMTAPSDIKIMMASVRKVREFIATPAMSELQPTELVPGANLTTDAQLEPALRGAMQPTFAHVCCTAPMMAREDGGVLDPELRVYGVERLRVVDASLMPLLPATHTSSTIYAIAEKSTHITFYGSPDNDPPGSTETAYTCGAVSGRGSNAGGTGTYQDPLTFATAKGEFNDCEIIYAPYLKKYLIYQDLCAQCTEDWTSSGTWHIDIWTGDSTNGGNIQIACENSLTPDSNQDIVRNPATNLEVDTNPTFSNGQCHTDHTYDNVDASQYCNGGSGGGGSGSCSWEGHCADQQFDALIVGAGFSGIHQLNELLKLGLSVKVIDLASDIGGTWHFNCYPGAMSDTESFVYRYSWDKEDLQTYPWKNHYVHQPEVLEYLRHIVAKYDLRKHMQFNTEMLSADWDDEAQVWRVATSTGEVITARYLIAALGVLSKRNVPDIPGASTFAGRLTHSASWSPDIDVRGKRVGVVGNGSTGVQIITDIAPKVASLTCFQRHPQYSVPSGNGPVTPAHRAWVNANYDAIWAQVRSSAVGFGFEESTRPVHSVPPAERAAIFEQLWTRGNGFRFMFEGFGDIATSPAANEEACAFIRRKISQIVTDPTKAAKLTPREPLARRPICDAGYFAQFNRPNVDIVDLLATPIDSITPAGVRTADGTVHELDLLVFATGFDAVDGNYTRIALRDRHGVALADRWAAGPSSYLGVFAGDCPNLFMVNGPQAPFCNNPPAFEAAVALITAAVGRAEEARRRGVARAVVECTMEAERGWAALCEEVAEGSLFKQPHSWIFGANIPGKPWSCRFYFAGLKNYLEYVDGVVKDGWRGFKPLGEEVEGEVAGGPVLGELPKSSPVVL</sequence>
<name>A0ABR3SI23_9PEZI</name>
<evidence type="ECO:0000313" key="7">
    <source>
        <dbReference type="EMBL" id="KAL1621602.1"/>
    </source>
</evidence>
<gene>
    <name evidence="7" type="ORF">SLS56_009138</name>
</gene>